<keyword evidence="17" id="KW-1185">Reference proteome</keyword>
<dbReference type="Proteomes" id="UP001162162">
    <property type="component" value="Unassembled WGS sequence"/>
</dbReference>
<evidence type="ECO:0000256" key="13">
    <source>
        <dbReference type="SAM" id="Phobius"/>
    </source>
</evidence>
<evidence type="ECO:0000259" key="15">
    <source>
        <dbReference type="Pfam" id="PF21174"/>
    </source>
</evidence>
<evidence type="ECO:0000256" key="2">
    <source>
        <dbReference type="ARBA" id="ARBA00004606"/>
    </source>
</evidence>
<keyword evidence="11" id="KW-0413">Isomerase</keyword>
<dbReference type="EC" id="5.1.3.17" evidence="6"/>
<evidence type="ECO:0000313" key="16">
    <source>
        <dbReference type="EMBL" id="KAJ8941816.1"/>
    </source>
</evidence>
<evidence type="ECO:0000256" key="9">
    <source>
        <dbReference type="ARBA" id="ARBA00022989"/>
    </source>
</evidence>
<dbReference type="GO" id="GO:0015012">
    <property type="term" value="P:heparan sulfate proteoglycan biosynthetic process"/>
    <property type="evidence" value="ECO:0007669"/>
    <property type="project" value="InterPro"/>
</dbReference>
<dbReference type="AlphaFoldDB" id="A0AAV8XVN8"/>
<sequence>MNTPQKTTGFLQGQKIYNISKEPPLFFIMMRLNVKVALLFLLSIGVLTIVVLYSVCGNSSSDWQRLKYNNIKNRAFDLQEVEEIECDINEEYTIMFYGKSVTYDGLERFEWSHSYSKVHPPKARYDPRGVFMYFENYNVEVRERVKCVSATDGVPISTQWESQGYYYPTQIAQFGLSHYSKNLTEPEPSRKTVENAEYDLAKWLVPATAKVERYFDKQVGSNVLKFATSENYSDGIRLKMDHVLYFVMSVHIVLSGNSSFSVTLQNRETAEIYNLHYITSDIWITVQDKNIYHGISSTQEWKRITRDLIIDLQKGLNYLDKDKSKHKITRSKLKIINITLRGSGAIDNLTLSSSEHIQQFYDAAEWFVKHQDAETGGWPIPVKRKLAFAFHDLQPGWYSSMGQGHAISVLSRAYHHSGGDTRYLTAALNGLKPFRISSSDGGVLATFLNKYHWYEEYPTKPASFVLNGFIYSLLGLYDLMVIAPPGQAQEAEFLFSEGMASLKNMLMLFDMGSTTAYDLRHFTVGIAPNLARWDYHATHINQLLLLSTIENDSLFKQTAERWIGYMNGKRAEHN</sequence>
<dbReference type="Pfam" id="PF06662">
    <property type="entry name" value="C5-epim_C"/>
    <property type="match status" value="1"/>
</dbReference>
<comment type="subcellular location">
    <subcellularLocation>
        <location evidence="12">Endomembrane system</location>
        <topology evidence="12">Single-pass membrane protein</topology>
    </subcellularLocation>
    <subcellularLocation>
        <location evidence="2">Membrane</location>
        <topology evidence="2">Single-pass type II membrane protein</topology>
    </subcellularLocation>
</comment>
<dbReference type="GO" id="GO:0005794">
    <property type="term" value="C:Golgi apparatus"/>
    <property type="evidence" value="ECO:0007669"/>
    <property type="project" value="TreeGrafter"/>
</dbReference>
<dbReference type="InterPro" id="IPR039721">
    <property type="entry name" value="C5-epimerase"/>
</dbReference>
<evidence type="ECO:0000259" key="14">
    <source>
        <dbReference type="Pfam" id="PF06662"/>
    </source>
</evidence>
<evidence type="ECO:0000256" key="7">
    <source>
        <dbReference type="ARBA" id="ARBA00022692"/>
    </source>
</evidence>
<evidence type="ECO:0000313" key="17">
    <source>
        <dbReference type="Proteomes" id="UP001162162"/>
    </source>
</evidence>
<evidence type="ECO:0000256" key="12">
    <source>
        <dbReference type="ARBA" id="ARBA00037847"/>
    </source>
</evidence>
<dbReference type="InterPro" id="IPR059154">
    <property type="entry name" value="Glce_b_sandwich"/>
</dbReference>
<dbReference type="PANTHER" id="PTHR13174:SF3">
    <property type="entry name" value="D-GLUCURONYL C5-EPIMERASE"/>
    <property type="match status" value="1"/>
</dbReference>
<feature type="domain" description="D-glucuronyl C5-epimerase C-terminal" evidence="14">
    <location>
        <begin position="371"/>
        <end position="563"/>
    </location>
</feature>
<accession>A0AAV8XVN8</accession>
<organism evidence="16 17">
    <name type="scientific">Aromia moschata</name>
    <dbReference type="NCBI Taxonomy" id="1265417"/>
    <lineage>
        <taxon>Eukaryota</taxon>
        <taxon>Metazoa</taxon>
        <taxon>Ecdysozoa</taxon>
        <taxon>Arthropoda</taxon>
        <taxon>Hexapoda</taxon>
        <taxon>Insecta</taxon>
        <taxon>Pterygota</taxon>
        <taxon>Neoptera</taxon>
        <taxon>Endopterygota</taxon>
        <taxon>Coleoptera</taxon>
        <taxon>Polyphaga</taxon>
        <taxon>Cucujiformia</taxon>
        <taxon>Chrysomeloidea</taxon>
        <taxon>Cerambycidae</taxon>
        <taxon>Cerambycinae</taxon>
        <taxon>Callichromatini</taxon>
        <taxon>Aromia</taxon>
    </lineage>
</organism>
<evidence type="ECO:0000256" key="10">
    <source>
        <dbReference type="ARBA" id="ARBA00023136"/>
    </source>
</evidence>
<keyword evidence="9 13" id="KW-1133">Transmembrane helix</keyword>
<evidence type="ECO:0000256" key="3">
    <source>
        <dbReference type="ARBA" id="ARBA00004841"/>
    </source>
</evidence>
<evidence type="ECO:0000256" key="8">
    <source>
        <dbReference type="ARBA" id="ARBA00022968"/>
    </source>
</evidence>
<dbReference type="GO" id="GO:0047464">
    <property type="term" value="F:heparosan-N-sulfate-glucuronate 5-epimerase activity"/>
    <property type="evidence" value="ECO:0007669"/>
    <property type="project" value="UniProtKB-EC"/>
</dbReference>
<dbReference type="EMBL" id="JAPWTK010000351">
    <property type="protein sequence ID" value="KAJ8941816.1"/>
    <property type="molecule type" value="Genomic_DNA"/>
</dbReference>
<evidence type="ECO:0000256" key="6">
    <source>
        <dbReference type="ARBA" id="ARBA00012087"/>
    </source>
</evidence>
<gene>
    <name evidence="16" type="ORF">NQ318_006793</name>
</gene>
<comment type="similarity">
    <text evidence="5">Belongs to the D-glucuronyl C5-epimerase family.</text>
</comment>
<evidence type="ECO:0000256" key="11">
    <source>
        <dbReference type="ARBA" id="ARBA00023235"/>
    </source>
</evidence>
<comment type="pathway">
    <text evidence="3">Glycan metabolism; heparin biosynthesis.</text>
</comment>
<keyword evidence="7 13" id="KW-0812">Transmembrane</keyword>
<evidence type="ECO:0000256" key="4">
    <source>
        <dbReference type="ARBA" id="ARBA00005093"/>
    </source>
</evidence>
<comment type="catalytic activity">
    <reaction evidence="1">
        <text>[heparosan-N-sulfate](n) = [heparan-N-sulfate](n)</text>
        <dbReference type="Rhea" id="RHEA:20197"/>
        <dbReference type="Rhea" id="RHEA-COMP:9556"/>
        <dbReference type="Rhea" id="RHEA-COMP:9557"/>
        <dbReference type="ChEBI" id="CHEBI:58041"/>
        <dbReference type="ChEBI" id="CHEBI:58287"/>
        <dbReference type="EC" id="5.1.3.17"/>
    </reaction>
</comment>
<feature type="transmembrane region" description="Helical" evidence="13">
    <location>
        <begin position="36"/>
        <end position="55"/>
    </location>
</feature>
<feature type="domain" description="D-glucuronyl C5-epimerase beta-sandwich" evidence="15">
    <location>
        <begin position="221"/>
        <end position="343"/>
    </location>
</feature>
<reference evidence="16" key="1">
    <citation type="journal article" date="2023" name="Insect Mol. Biol.">
        <title>Genome sequencing provides insights into the evolution of gene families encoding plant cell wall-degrading enzymes in longhorned beetles.</title>
        <authorList>
            <person name="Shin N.R."/>
            <person name="Okamura Y."/>
            <person name="Kirsch R."/>
            <person name="Pauchet Y."/>
        </authorList>
    </citation>
    <scope>NUCLEOTIDE SEQUENCE</scope>
    <source>
        <strain evidence="16">AMC_N1</strain>
    </source>
</reference>
<dbReference type="InterPro" id="IPR010598">
    <property type="entry name" value="C5-epim_C"/>
</dbReference>
<evidence type="ECO:0000256" key="5">
    <source>
        <dbReference type="ARBA" id="ARBA00005584"/>
    </source>
</evidence>
<dbReference type="Pfam" id="PF21174">
    <property type="entry name" value="Glce_b_sandwich"/>
    <property type="match status" value="1"/>
</dbReference>
<name>A0AAV8XVN8_9CUCU</name>
<keyword evidence="8" id="KW-0735">Signal-anchor</keyword>
<keyword evidence="10 13" id="KW-0472">Membrane</keyword>
<dbReference type="PANTHER" id="PTHR13174">
    <property type="entry name" value="D-GLUCURONYL C5-EPIMERASE"/>
    <property type="match status" value="1"/>
</dbReference>
<comment type="pathway">
    <text evidence="4">Glycan metabolism; heparan sulfate biosynthesis.</text>
</comment>
<proteinExistence type="inferred from homology"/>
<protein>
    <recommendedName>
        <fullName evidence="6">heparosan-N-sulfate-glucuronate 5-epimerase</fullName>
        <ecNumber evidence="6">5.1.3.17</ecNumber>
    </recommendedName>
</protein>
<comment type="caution">
    <text evidence="16">The sequence shown here is derived from an EMBL/GenBank/DDBJ whole genome shotgun (WGS) entry which is preliminary data.</text>
</comment>
<evidence type="ECO:0000256" key="1">
    <source>
        <dbReference type="ARBA" id="ARBA00000434"/>
    </source>
</evidence>